<accession>A0A8T2QRY9</accession>
<feature type="compositionally biased region" description="Polar residues" evidence="1">
    <location>
        <begin position="549"/>
        <end position="560"/>
    </location>
</feature>
<keyword evidence="4" id="KW-1185">Reference proteome</keyword>
<feature type="compositionally biased region" description="Polar residues" evidence="1">
    <location>
        <begin position="268"/>
        <end position="280"/>
    </location>
</feature>
<evidence type="ECO:0000256" key="1">
    <source>
        <dbReference type="SAM" id="MobiDB-lite"/>
    </source>
</evidence>
<feature type="compositionally biased region" description="Polar residues" evidence="1">
    <location>
        <begin position="581"/>
        <end position="596"/>
    </location>
</feature>
<feature type="region of interest" description="Disordered" evidence="1">
    <location>
        <begin position="856"/>
        <end position="877"/>
    </location>
</feature>
<feature type="region of interest" description="Disordered" evidence="1">
    <location>
        <begin position="247"/>
        <end position="303"/>
    </location>
</feature>
<feature type="region of interest" description="Disordered" evidence="1">
    <location>
        <begin position="396"/>
        <end position="457"/>
    </location>
</feature>
<feature type="region of interest" description="Disordered" evidence="1">
    <location>
        <begin position="813"/>
        <end position="843"/>
    </location>
</feature>
<evidence type="ECO:0000313" key="3">
    <source>
        <dbReference type="EMBL" id="KAH7286103.1"/>
    </source>
</evidence>
<dbReference type="Proteomes" id="UP000825935">
    <property type="component" value="Chromosome 33"/>
</dbReference>
<name>A0A8T2QRY9_CERRI</name>
<dbReference type="EMBL" id="CM035438">
    <property type="protein sequence ID" value="KAH7286103.1"/>
    <property type="molecule type" value="Genomic_DNA"/>
</dbReference>
<feature type="region of interest" description="Disordered" evidence="1">
    <location>
        <begin position="480"/>
        <end position="607"/>
    </location>
</feature>
<reference evidence="3" key="1">
    <citation type="submission" date="2021-08" db="EMBL/GenBank/DDBJ databases">
        <title>WGS assembly of Ceratopteris richardii.</title>
        <authorList>
            <person name="Marchant D.B."/>
            <person name="Chen G."/>
            <person name="Jenkins J."/>
            <person name="Shu S."/>
            <person name="Leebens-Mack J."/>
            <person name="Grimwood J."/>
            <person name="Schmutz J."/>
            <person name="Soltis P."/>
            <person name="Soltis D."/>
            <person name="Chen Z.-H."/>
        </authorList>
    </citation>
    <scope>NUCLEOTIDE SEQUENCE</scope>
    <source>
        <strain evidence="3">Whitten #5841</strain>
        <tissue evidence="3">Leaf</tissue>
    </source>
</reference>
<organism evidence="3 4">
    <name type="scientific">Ceratopteris richardii</name>
    <name type="common">Triangle waterfern</name>
    <dbReference type="NCBI Taxonomy" id="49495"/>
    <lineage>
        <taxon>Eukaryota</taxon>
        <taxon>Viridiplantae</taxon>
        <taxon>Streptophyta</taxon>
        <taxon>Embryophyta</taxon>
        <taxon>Tracheophyta</taxon>
        <taxon>Polypodiopsida</taxon>
        <taxon>Polypodiidae</taxon>
        <taxon>Polypodiales</taxon>
        <taxon>Pteridineae</taxon>
        <taxon>Pteridaceae</taxon>
        <taxon>Parkerioideae</taxon>
        <taxon>Ceratopteris</taxon>
    </lineage>
</organism>
<dbReference type="AlphaFoldDB" id="A0A8T2QRY9"/>
<proteinExistence type="predicted"/>
<feature type="compositionally biased region" description="Low complexity" evidence="1">
    <location>
        <begin position="597"/>
        <end position="607"/>
    </location>
</feature>
<dbReference type="SUPFAM" id="SSF50729">
    <property type="entry name" value="PH domain-like"/>
    <property type="match status" value="1"/>
</dbReference>
<sequence length="1006" mass="111283">MALSAPSVLEYNQLFSFYVTFSSRQRSQKPQALDDPKVKSWSKGILDVDFQTRKCFIRNGESVNLTQGFQQLQKVEAKEEKSDHILNLTFESNEWDIIPQNKAEAACLTHITQCIAYNHLITVAAVVKSGLQNKLIGLEQKPIFKEGLVQELDYGRGKLRERFLVAVPGKLFGFKKKEEIFGYTASFVTSLFNARVTTTSGLPGFQLHVDRMDTLYLDPLQEDERSSWISQLNASIEYANGAATGSPASIDPKLQRKANDVNAHARTDSNASLATDQEGTTGAGASKADTGSKETDPSTKPLSRARICLEDSLSELKILVGHIQASSHILNDLHLFTSSSHSRERKYISSATIRWPSTGKERSWPRNDWQYRHLYANTYEDVLMRSESARNHKWNETSPRLRHGGDITSPFHTIGPTDLRKQSNRKHIRNSDPQEGIDSESVNGADMDLSHSDGMDLSHSDGMYIDVENDGAATLQQISAVPDSGSIQERRSMKPNFSRQASARAPRAVAFIADPEISNDYGPSKAQANRRRASDDSFSSKNSHARPPTVSQPRSSQTNFALDHTHDQPDAAEDPPHQFQKGVTSKIRQPQLSARKSTQQHSAYAQYQQQSAYPDELVADNADGDLEVIINASESANHDDINTAQNGDDDDVDLRNLFVDEPTAEYDQEIFSDGPEQGATGRITYAADEEIPISQPPVVRKSFSTRQSQTAIPISDARKSVALKRQSQGFPIQPDTINQVAPKKNYVTRQSQTGISPPDTRKSIALRRQSQDFPVQPDSIQSPHADIRKSIAINRGNQPVSLQPEVRKSVNLNRKSDFGPDFNKPHSMQHSRLSLPTGQPVSGSKPYHVDVNRAVSQGHRIPDQNTLQQTSGDMSTGSLVLQQEDETSSDNILVPSALLTVDQEYNSSPTMSRGGMIEQRMSRVTATNSGPVDQIARSNQQARPSSLAGRPSPYDIYQSSLEHASGVARPSVRPNAALRSKSMSFASFDGNTRGGEEQISSRRQSH</sequence>
<dbReference type="SMART" id="SM00233">
    <property type="entry name" value="PH"/>
    <property type="match status" value="1"/>
</dbReference>
<evidence type="ECO:0000259" key="2">
    <source>
        <dbReference type="PROSITE" id="PS50003"/>
    </source>
</evidence>
<feature type="compositionally biased region" description="Basic and acidic residues" evidence="1">
    <location>
        <begin position="448"/>
        <end position="457"/>
    </location>
</feature>
<feature type="compositionally biased region" description="Basic and acidic residues" evidence="1">
    <location>
        <begin position="253"/>
        <end position="267"/>
    </location>
</feature>
<dbReference type="PROSITE" id="PS50003">
    <property type="entry name" value="PH_DOMAIN"/>
    <property type="match status" value="1"/>
</dbReference>
<feature type="compositionally biased region" description="Polar residues" evidence="1">
    <location>
        <begin position="826"/>
        <end position="842"/>
    </location>
</feature>
<dbReference type="OrthoDB" id="1928468at2759"/>
<feature type="domain" description="PH" evidence="2">
    <location>
        <begin position="142"/>
        <end position="237"/>
    </location>
</feature>
<comment type="caution">
    <text evidence="3">The sequence shown here is derived from an EMBL/GenBank/DDBJ whole genome shotgun (WGS) entry which is preliminary data.</text>
</comment>
<protein>
    <recommendedName>
        <fullName evidence="2">PH domain-containing protein</fullName>
    </recommendedName>
</protein>
<dbReference type="InterPro" id="IPR001849">
    <property type="entry name" value="PH_domain"/>
</dbReference>
<feature type="region of interest" description="Disordered" evidence="1">
    <location>
        <begin position="983"/>
        <end position="1006"/>
    </location>
</feature>
<feature type="compositionally biased region" description="Polar residues" evidence="1">
    <location>
        <begin position="863"/>
        <end position="877"/>
    </location>
</feature>
<gene>
    <name evidence="3" type="ORF">KP509_33G058600</name>
</gene>
<feature type="region of interest" description="Disordered" evidence="1">
    <location>
        <begin position="936"/>
        <end position="956"/>
    </location>
</feature>
<evidence type="ECO:0000313" key="4">
    <source>
        <dbReference type="Proteomes" id="UP000825935"/>
    </source>
</evidence>